<reference evidence="3 4" key="1">
    <citation type="submission" date="2013-01" db="EMBL/GenBank/DDBJ databases">
        <authorList>
            <person name="Bench S."/>
        </authorList>
    </citation>
    <scope>NUCLEOTIDE SEQUENCE [LARGE SCALE GENOMIC DNA]</scope>
    <source>
        <strain evidence="3 4">WH 8502</strain>
    </source>
</reference>
<name>T2IE70_CROWT</name>
<dbReference type="Gene3D" id="3.30.300.30">
    <property type="match status" value="1"/>
</dbReference>
<organism evidence="3 4">
    <name type="scientific">Crocosphaera watsonii WH 8502</name>
    <dbReference type="NCBI Taxonomy" id="423474"/>
    <lineage>
        <taxon>Bacteria</taxon>
        <taxon>Bacillati</taxon>
        <taxon>Cyanobacteriota</taxon>
        <taxon>Cyanophyceae</taxon>
        <taxon>Oscillatoriophycideae</taxon>
        <taxon>Chroococcales</taxon>
        <taxon>Aphanothecaceae</taxon>
        <taxon>Crocosphaera</taxon>
    </lineage>
</organism>
<dbReference type="GO" id="GO:0070566">
    <property type="term" value="F:adenylyltransferase activity"/>
    <property type="evidence" value="ECO:0007669"/>
    <property type="project" value="TreeGrafter"/>
</dbReference>
<accession>T2IE70</accession>
<comment type="similarity">
    <text evidence="1">Belongs to the ATP-dependent AMP-binding enzyme family.</text>
</comment>
<comment type="caution">
    <text evidence="3">The sequence shown here is derived from an EMBL/GenBank/DDBJ whole genome shotgun (WGS) entry which is preliminary data.</text>
</comment>
<evidence type="ECO:0000313" key="4">
    <source>
        <dbReference type="Proteomes" id="UP000018348"/>
    </source>
</evidence>
<dbReference type="GO" id="GO:0006633">
    <property type="term" value="P:fatty acid biosynthetic process"/>
    <property type="evidence" value="ECO:0007669"/>
    <property type="project" value="TreeGrafter"/>
</dbReference>
<evidence type="ECO:0000256" key="1">
    <source>
        <dbReference type="ARBA" id="ARBA00006432"/>
    </source>
</evidence>
<dbReference type="Proteomes" id="UP000018348">
    <property type="component" value="Unassembled WGS sequence"/>
</dbReference>
<dbReference type="InterPro" id="IPR025110">
    <property type="entry name" value="AMP-bd_C"/>
</dbReference>
<evidence type="ECO:0000259" key="2">
    <source>
        <dbReference type="Pfam" id="PF23024"/>
    </source>
</evidence>
<dbReference type="InterPro" id="IPR045851">
    <property type="entry name" value="AMP-bd_C_sf"/>
</dbReference>
<gene>
    <name evidence="3" type="ORF">CWATWH8502_2693</name>
</gene>
<dbReference type="GO" id="GO:0005886">
    <property type="term" value="C:plasma membrane"/>
    <property type="evidence" value="ECO:0007669"/>
    <property type="project" value="TreeGrafter"/>
</dbReference>
<feature type="domain" description="AMP-binding enzyme C-terminal" evidence="2">
    <location>
        <begin position="3"/>
        <end position="116"/>
    </location>
</feature>
<dbReference type="Pfam" id="PF23024">
    <property type="entry name" value="AMP-dom_DIP2-like"/>
    <property type="match status" value="1"/>
</dbReference>
<dbReference type="EMBL" id="CAQK01000534">
    <property type="protein sequence ID" value="CCQ51826.1"/>
    <property type="molecule type" value="Genomic_DNA"/>
</dbReference>
<dbReference type="AlphaFoldDB" id="T2IE70"/>
<dbReference type="PANTHER" id="PTHR22754:SF32">
    <property type="entry name" value="DISCO-INTERACTING PROTEIN 2"/>
    <property type="match status" value="1"/>
</dbReference>
<sequence length="132" mass="14863">MKDLIIIRGTNHYPQDLEWTVQHLNPVFRSDYGAAFSVEVDGEEQLVVVQELERRSGELDFEQLLGDIRQEIAEEHEIQTYAIVLAKSGTVLKTASGKIQRRACRQNFLNGSINIAAVWSDNAEVMDKFAAG</sequence>
<proteinExistence type="inferred from homology"/>
<keyword evidence="3" id="KW-0436">Ligase</keyword>
<reference evidence="3 4" key="2">
    <citation type="submission" date="2013-09" db="EMBL/GenBank/DDBJ databases">
        <title>Whole genome comparison of six Crocosphaera watsonii strains with differing phenotypes.</title>
        <authorList>
            <person name="Bench S.R."/>
            <person name="Heller P."/>
            <person name="Frank I."/>
            <person name="Arciniega M."/>
            <person name="Shilova I.N."/>
            <person name="Zehr J.P."/>
        </authorList>
    </citation>
    <scope>NUCLEOTIDE SEQUENCE [LARGE SCALE GENOMIC DNA]</scope>
    <source>
        <strain evidence="3 4">WH 8502</strain>
    </source>
</reference>
<dbReference type="EC" id="6.2.1.3" evidence="3"/>
<dbReference type="PANTHER" id="PTHR22754">
    <property type="entry name" value="DISCO-INTERACTING PROTEIN 2 DIP2 -RELATED"/>
    <property type="match status" value="1"/>
</dbReference>
<protein>
    <submittedName>
        <fullName evidence="3">Long-chain-fatty-acid--CoA ligase</fullName>
        <ecNumber evidence="3">6.2.1.3</ecNumber>
    </submittedName>
</protein>
<dbReference type="SUPFAM" id="SSF56801">
    <property type="entry name" value="Acetyl-CoA synthetase-like"/>
    <property type="match status" value="1"/>
</dbReference>
<dbReference type="GO" id="GO:0004467">
    <property type="term" value="F:long-chain fatty acid-CoA ligase activity"/>
    <property type="evidence" value="ECO:0007669"/>
    <property type="project" value="UniProtKB-EC"/>
</dbReference>
<evidence type="ECO:0000313" key="3">
    <source>
        <dbReference type="EMBL" id="CCQ51826.1"/>
    </source>
</evidence>